<evidence type="ECO:0000313" key="3">
    <source>
        <dbReference type="Proteomes" id="UP000062963"/>
    </source>
</evidence>
<feature type="signal peptide" evidence="1">
    <location>
        <begin position="1"/>
        <end position="20"/>
    </location>
</feature>
<protein>
    <submittedName>
        <fullName evidence="2">Putative lipoprotein</fullName>
    </submittedName>
</protein>
<dbReference type="EMBL" id="CP010899">
    <property type="protein sequence ID" value="ALA97363.1"/>
    <property type="molecule type" value="Genomic_DNA"/>
</dbReference>
<dbReference type="Proteomes" id="UP000062963">
    <property type="component" value="Chromosome"/>
</dbReference>
<gene>
    <name evidence="2" type="ORF">SKUN_00460</name>
</gene>
<organism evidence="2 3">
    <name type="scientific">Spiroplasma kunkelii CR2-3x</name>
    <dbReference type="NCBI Taxonomy" id="273035"/>
    <lineage>
        <taxon>Bacteria</taxon>
        <taxon>Bacillati</taxon>
        <taxon>Mycoplasmatota</taxon>
        <taxon>Mollicutes</taxon>
        <taxon>Entomoplasmatales</taxon>
        <taxon>Spiroplasmataceae</taxon>
        <taxon>Spiroplasma</taxon>
    </lineage>
</organism>
<name>A0A0K2JG11_SPIKU</name>
<keyword evidence="1" id="KW-0732">Signal</keyword>
<dbReference type="OrthoDB" id="390095at2"/>
<dbReference type="KEGG" id="skn:SKUN_00460"/>
<feature type="chain" id="PRO_5005479646" evidence="1">
    <location>
        <begin position="21"/>
        <end position="730"/>
    </location>
</feature>
<evidence type="ECO:0000256" key="1">
    <source>
        <dbReference type="SAM" id="SignalP"/>
    </source>
</evidence>
<proteinExistence type="predicted"/>
<dbReference type="STRING" id="273035.SKUN_00460"/>
<accession>A0A0K2JG11</accession>
<reference evidence="2 3" key="1">
    <citation type="journal article" date="2015" name="Genome Announc.">
        <title>Complete Genome Sequence of Spiroplasma kunkelii Strain CR2-3x, Causal Agent of Corn Stunt Disease in Zea mays L.</title>
        <authorList>
            <person name="Davis R.E."/>
            <person name="Shao J."/>
            <person name="Dally E.L."/>
            <person name="Zhao Y."/>
            <person name="Gasparich G.E."/>
            <person name="Gaynor B.J."/>
            <person name="Athey J.C."/>
            <person name="Harrison N.A."/>
            <person name="Donofrio N."/>
        </authorList>
    </citation>
    <scope>NUCLEOTIDE SEQUENCE [LARGE SCALE GENOMIC DNA]</scope>
    <source>
        <strain evidence="2 3">CR2-3x</strain>
    </source>
</reference>
<dbReference type="RefSeq" id="WP_053390667.1">
    <property type="nucleotide sequence ID" value="NZ_CP010899.1"/>
</dbReference>
<keyword evidence="2" id="KW-0449">Lipoprotein</keyword>
<keyword evidence="3" id="KW-1185">Reference proteome</keyword>
<dbReference type="PROSITE" id="PS51257">
    <property type="entry name" value="PROKAR_LIPOPROTEIN"/>
    <property type="match status" value="1"/>
</dbReference>
<dbReference type="AlphaFoldDB" id="A0A0K2JG11"/>
<dbReference type="PATRIC" id="fig|273035.7.peg.540"/>
<sequence length="730" mass="83054">MRKLLNILVVATLVATPALTASCKIKTKVVEDKYKDSSVENLPNGPLKSKILQTTLFTKLTIANRHENLNTYTPSMLQMLMRVPDSYKDKDCNIVDIDYYRGKYLNKNDGMPLKTLSSNYDYMNLLDNELYNTEKQTNKKIPDYSDKDPLPTIPNLAENSNMLNYWFDGGPMSSYSTAKEILPTKCDDKRINQNIIDACNKAMFEMSRATYFYNLKLDYNPLATKDITFDTSTNQSFLINNQKFATGGPFKTAQKSEEQDKLAIILQLISMADMFTDRSQSKAYINQLNKFLALSKDSDGTFMGSILGAIYYQIFASPKLPNDPTKKNENYLFAKFGVTKALQLLCKDNTERQAFQQKIDDFFTKQSQVFSDLLAVKPMKPELNLANPEDQYKNRNAIWNGKTPNLKLADLLFKKDDSTKSLAELFIDFGKYLDDLYTKADLERQEEANNSISSFLTLAANKVTPGFKVVLQSMSKMMLSKSKGGLGTLSVNDINRFFVVLSKGILQNANALTEVSKLPWSEASDQEQNQTKIAQLLTGSDDPSIPAKGSFMDLAFTWFNDSAQPVRALLNKLYFDPNSETRKDFLAINNALYDYSNTLLLGANWNISNGKLEENKLSYDIEYQGTGDADVAANLELHQKWYVSKAGIKTYQDLNAAYLNALGNHDLDWFMKYDGLGNNYQKVHYKYKVTWMNINPGDDSHQYWVISNIQWFAKDSSGQWKRYYDAIEND</sequence>
<evidence type="ECO:0000313" key="2">
    <source>
        <dbReference type="EMBL" id="ALA97363.1"/>
    </source>
</evidence>